<sequence>MASVQTVGPGFKSRPPSCNLHLIWDFIRQKSSRFDYKNICLGFNSESVVKTTPDQVFSSLANVSHSEYFH</sequence>
<protein>
    <submittedName>
        <fullName evidence="1">Uncharacterized protein</fullName>
    </submittedName>
</protein>
<evidence type="ECO:0000313" key="2">
    <source>
        <dbReference type="Proteomes" id="UP000199681"/>
    </source>
</evidence>
<dbReference type="EMBL" id="FOPW01000003">
    <property type="protein sequence ID" value="SFH34860.1"/>
    <property type="molecule type" value="Genomic_DNA"/>
</dbReference>
<name>A0ABY1EBF2_9MICO</name>
<proteinExistence type="predicted"/>
<dbReference type="Proteomes" id="UP000199681">
    <property type="component" value="Unassembled WGS sequence"/>
</dbReference>
<reference evidence="1 2" key="1">
    <citation type="submission" date="2016-10" db="EMBL/GenBank/DDBJ databases">
        <authorList>
            <person name="Varghese N."/>
            <person name="Submissions S."/>
        </authorList>
    </citation>
    <scope>NUCLEOTIDE SEQUENCE [LARGE SCALE GENOMIC DNA]</scope>
    <source>
        <strain evidence="1 2">GMCC 1.11211</strain>
    </source>
</reference>
<keyword evidence="2" id="KW-1185">Reference proteome</keyword>
<comment type="caution">
    <text evidence="1">The sequence shown here is derived from an EMBL/GenBank/DDBJ whole genome shotgun (WGS) entry which is preliminary data.</text>
</comment>
<accession>A0ABY1EBF2</accession>
<evidence type="ECO:0000313" key="1">
    <source>
        <dbReference type="EMBL" id="SFH34860.1"/>
    </source>
</evidence>
<organism evidence="1 2">
    <name type="scientific">Cryobacterium levicorallinum</name>
    <dbReference type="NCBI Taxonomy" id="995038"/>
    <lineage>
        <taxon>Bacteria</taxon>
        <taxon>Bacillati</taxon>
        <taxon>Actinomycetota</taxon>
        <taxon>Actinomycetes</taxon>
        <taxon>Micrococcales</taxon>
        <taxon>Microbacteriaceae</taxon>
        <taxon>Cryobacterium</taxon>
    </lineage>
</organism>
<gene>
    <name evidence="1" type="ORF">SAMN05216274_103272</name>
</gene>